<evidence type="ECO:0000256" key="6">
    <source>
        <dbReference type="ARBA" id="ARBA00022737"/>
    </source>
</evidence>
<dbReference type="NCBIfam" id="TIGR00675">
    <property type="entry name" value="dcm"/>
    <property type="match status" value="1"/>
</dbReference>
<dbReference type="PANTHER" id="PTHR10629:SF52">
    <property type="entry name" value="DNA (CYTOSINE-5)-METHYLTRANSFERASE 1"/>
    <property type="match status" value="1"/>
</dbReference>
<evidence type="ECO:0000313" key="14">
    <source>
        <dbReference type="EMBL" id="PFH48401.1"/>
    </source>
</evidence>
<dbReference type="Gene3D" id="2.30.30.490">
    <property type="match status" value="2"/>
</dbReference>
<dbReference type="GO" id="GO:0003886">
    <property type="term" value="F:DNA (cytosine-5-)-methyltransferase activity"/>
    <property type="evidence" value="ECO:0007669"/>
    <property type="project" value="UniProtKB-EC"/>
</dbReference>
<dbReference type="OrthoDB" id="5376140at2759"/>
<keyword evidence="15" id="KW-1185">Reference proteome</keyword>
<feature type="region of interest" description="Disordered" evidence="12">
    <location>
        <begin position="1"/>
        <end position="93"/>
    </location>
</feature>
<dbReference type="GO" id="GO:0044027">
    <property type="term" value="P:negative regulation of gene expression via chromosomal CpG island methylation"/>
    <property type="evidence" value="ECO:0007669"/>
    <property type="project" value="TreeGrafter"/>
</dbReference>
<dbReference type="InterPro" id="IPR043151">
    <property type="entry name" value="BAH_sf"/>
</dbReference>
<keyword evidence="8" id="KW-0539">Nucleus</keyword>
<dbReference type="PRINTS" id="PR00105">
    <property type="entry name" value="C5METTRFRASE"/>
</dbReference>
<dbReference type="Gene3D" id="3.90.120.10">
    <property type="entry name" value="DNA Methylase, subunit A, domain 2"/>
    <property type="match status" value="1"/>
</dbReference>
<dbReference type="PROSITE" id="PS51679">
    <property type="entry name" value="SAM_MT_C5"/>
    <property type="match status" value="1"/>
</dbReference>
<feature type="compositionally biased region" description="Low complexity" evidence="12">
    <location>
        <begin position="19"/>
        <end position="31"/>
    </location>
</feature>
<evidence type="ECO:0000256" key="8">
    <source>
        <dbReference type="ARBA" id="ARBA00023242"/>
    </source>
</evidence>
<name>A0A2A9NJD9_9AGAR</name>
<dbReference type="InterPro" id="IPR050390">
    <property type="entry name" value="C5-Methyltransferase"/>
</dbReference>
<comment type="similarity">
    <text evidence="10 11">Belongs to the class I-like SAM-binding methyltransferase superfamily. C5-methyltransferase family.</text>
</comment>
<evidence type="ECO:0000256" key="9">
    <source>
        <dbReference type="PIRSR" id="PIRSR037404-1"/>
    </source>
</evidence>
<accession>A0A2A9NJD9</accession>
<dbReference type="Pfam" id="PF12047">
    <property type="entry name" value="DNMT1-RFD"/>
    <property type="match status" value="1"/>
</dbReference>
<dbReference type="GO" id="GO:0005634">
    <property type="term" value="C:nucleus"/>
    <property type="evidence" value="ECO:0007669"/>
    <property type="project" value="UniProtKB-SubCell"/>
</dbReference>
<evidence type="ECO:0000256" key="3">
    <source>
        <dbReference type="ARBA" id="ARBA00022603"/>
    </source>
</evidence>
<dbReference type="EC" id="2.1.1.37" evidence="2"/>
<sequence>MTRRRPTAFDVSFPEDAQLESTSRLSTTTSEIGSMSHARKRNRTGDEAPEGRAPKQRQLPPVAYYSSRENETRESAEPIPGEDPEGDPCEDGEKPIRFLTDFSIFDPKHRNEMISLAALEEDDGVDRHFEGAGWVAPQFVIEDVAQEDWQDTEPVYLRLGAILRFSLDYKLSKDPIYIETEYAWYILKTPSKAYAATYKAFYTPRRISQLIISAALQRPNYTHEAFLAHYKEMVDIFGRTCQEEDYWDAAPELQTIVQGLEEYNRLKTVPIIKRLLREASSQPSRIRKLRPSLSKPRNRLPHNNLAFSGNLDLAVLSPENQNVTCVTPHIAALAEGLVQEELIVVGPRPPMWDKAEVEYQERKALAHLRSLIKRAKSMHRRNIDWRKQDRVAPRSDYVTTMKIDGEYYHIGDYIIVPIGRDGRKQAPDLPDDESAIPSTAKLPDYFWFAKIMFFNPGNNEVHVQWLEHGSQIFLQELAHPQELFLNELCDTIDINTITSKVVVRQQTDVPAEKTDFFYKFVFMKETGAFISIDRKRYSMVEQQQPPENCPVCMLHGHREQENNLAMLRGVNGQLNGFAYKGVKYHHYDFVLCKVAEGPADIGQIRKMFLDDDENDTMVTIKRVGRICSLEDILPGDTLRDERHVYMTDEEVTITIQDIIRTICVLPYQSIFDLDKWLAMSPDHFYTRFSFPSLRVSSWEDRKQIDYDQLELCGECSEAQSKWDDAMKRFLLTKRSRPMSVLDVFGGIGSFSSGLKAGFPGFNVTHAIEISPSAAKSFKANSPNTIVYNQCANIMLRYMVKTFSGHQTDVPKQLYDGKTAVPEPPKPENIDVVVAGFPCQSHSALNMFKSANDPKANLILNALSYIDHFRPSLCFFENVPGFLRYALNTTQVSIHRVEGGIPMGGLKIVIRALVDMGYQVQFCLLHAGHYGVPQRRVRFFIVAALHGYPLPKFPRPSHDFPTSETLQIKLTQGNPVQPFQGFIGTAPHPFVSIDNAIGDLPLFDWKHPHPHTLSDEKRREMRVRERTITAVECDQQASHWGPLEMAYRHAPRTSFQAAMRKKETRSLQHYTKTMKIAKVERVVTIPLKPNADYRSLPAHLLEWQASNASSSAARANYKQGLYGRLDGKSYFPTTVTNMGPTAKQCRVLHPHCLRMVTVRELARSQGIPDHFIFKALGDSVVTMHRQIGNAVPYPLAAALGRSLRDALFEKWIEDQENAIRIEDD</sequence>
<evidence type="ECO:0000256" key="7">
    <source>
        <dbReference type="ARBA" id="ARBA00023125"/>
    </source>
</evidence>
<evidence type="ECO:0000256" key="5">
    <source>
        <dbReference type="ARBA" id="ARBA00022691"/>
    </source>
</evidence>
<proteinExistence type="inferred from homology"/>
<protein>
    <recommendedName>
        <fullName evidence="2">DNA (cytosine-5-)-methyltransferase</fullName>
        <ecNumber evidence="2">2.1.1.37</ecNumber>
    </recommendedName>
</protein>
<dbReference type="GO" id="GO:0003682">
    <property type="term" value="F:chromatin binding"/>
    <property type="evidence" value="ECO:0007669"/>
    <property type="project" value="InterPro"/>
</dbReference>
<evidence type="ECO:0000256" key="2">
    <source>
        <dbReference type="ARBA" id="ARBA00011975"/>
    </source>
</evidence>
<evidence type="ECO:0000256" key="12">
    <source>
        <dbReference type="SAM" id="MobiDB-lite"/>
    </source>
</evidence>
<keyword evidence="3 10" id="KW-0489">Methyltransferase</keyword>
<dbReference type="Pfam" id="PF00145">
    <property type="entry name" value="DNA_methylase"/>
    <property type="match status" value="1"/>
</dbReference>
<dbReference type="PROSITE" id="PS51038">
    <property type="entry name" value="BAH"/>
    <property type="match status" value="1"/>
</dbReference>
<evidence type="ECO:0000256" key="10">
    <source>
        <dbReference type="PROSITE-ProRule" id="PRU01016"/>
    </source>
</evidence>
<comment type="subcellular location">
    <subcellularLocation>
        <location evidence="1">Nucleus</location>
    </subcellularLocation>
</comment>
<dbReference type="PIRSF" id="PIRSF037404">
    <property type="entry name" value="DNMT1"/>
    <property type="match status" value="1"/>
</dbReference>
<evidence type="ECO:0000256" key="1">
    <source>
        <dbReference type="ARBA" id="ARBA00004123"/>
    </source>
</evidence>
<evidence type="ECO:0000259" key="13">
    <source>
        <dbReference type="PROSITE" id="PS51038"/>
    </source>
</evidence>
<dbReference type="AlphaFoldDB" id="A0A2A9NJD9"/>
<feature type="domain" description="BAH" evidence="13">
    <location>
        <begin position="582"/>
        <end position="701"/>
    </location>
</feature>
<dbReference type="GO" id="GO:0003677">
    <property type="term" value="F:DNA binding"/>
    <property type="evidence" value="ECO:0007669"/>
    <property type="project" value="UniProtKB-KW"/>
</dbReference>
<evidence type="ECO:0000313" key="15">
    <source>
        <dbReference type="Proteomes" id="UP000242287"/>
    </source>
</evidence>
<evidence type="ECO:0000256" key="4">
    <source>
        <dbReference type="ARBA" id="ARBA00022679"/>
    </source>
</evidence>
<feature type="active site" evidence="9 10">
    <location>
        <position position="838"/>
    </location>
</feature>
<dbReference type="EMBL" id="KZ302064">
    <property type="protein sequence ID" value="PFH48401.1"/>
    <property type="molecule type" value="Genomic_DNA"/>
</dbReference>
<dbReference type="InterPro" id="IPR029063">
    <property type="entry name" value="SAM-dependent_MTases_sf"/>
</dbReference>
<dbReference type="STRING" id="703135.A0A2A9NJD9"/>
<dbReference type="InterPro" id="IPR022702">
    <property type="entry name" value="Cytosine_MeTrfase1_RFD"/>
</dbReference>
<dbReference type="GO" id="GO:0006346">
    <property type="term" value="P:DNA methylation-dependent constitutive heterochromatin formation"/>
    <property type="evidence" value="ECO:0007669"/>
    <property type="project" value="InterPro"/>
</dbReference>
<evidence type="ECO:0000256" key="11">
    <source>
        <dbReference type="RuleBase" id="RU000416"/>
    </source>
</evidence>
<dbReference type="GO" id="GO:0032259">
    <property type="term" value="P:methylation"/>
    <property type="evidence" value="ECO:0007669"/>
    <property type="project" value="UniProtKB-KW"/>
</dbReference>
<keyword evidence="5 10" id="KW-0949">S-adenosyl-L-methionine</keyword>
<feature type="compositionally biased region" description="Acidic residues" evidence="12">
    <location>
        <begin position="80"/>
        <end position="90"/>
    </location>
</feature>
<feature type="compositionally biased region" description="Basic and acidic residues" evidence="12">
    <location>
        <begin position="43"/>
        <end position="53"/>
    </location>
</feature>
<organism evidence="14 15">
    <name type="scientific">Amanita thiersii Skay4041</name>
    <dbReference type="NCBI Taxonomy" id="703135"/>
    <lineage>
        <taxon>Eukaryota</taxon>
        <taxon>Fungi</taxon>
        <taxon>Dikarya</taxon>
        <taxon>Basidiomycota</taxon>
        <taxon>Agaricomycotina</taxon>
        <taxon>Agaricomycetes</taxon>
        <taxon>Agaricomycetidae</taxon>
        <taxon>Agaricales</taxon>
        <taxon>Pluteineae</taxon>
        <taxon>Amanitaceae</taxon>
        <taxon>Amanita</taxon>
    </lineage>
</organism>
<dbReference type="InterPro" id="IPR001025">
    <property type="entry name" value="BAH_dom"/>
</dbReference>
<reference evidence="14 15" key="1">
    <citation type="submission" date="2014-02" db="EMBL/GenBank/DDBJ databases">
        <title>Transposable element dynamics among asymbiotic and ectomycorrhizal Amanita fungi.</title>
        <authorList>
            <consortium name="DOE Joint Genome Institute"/>
            <person name="Hess J."/>
            <person name="Skrede I."/>
            <person name="Wolfe B."/>
            <person name="LaButti K."/>
            <person name="Ohm R.A."/>
            <person name="Grigoriev I.V."/>
            <person name="Pringle A."/>
        </authorList>
    </citation>
    <scope>NUCLEOTIDE SEQUENCE [LARGE SCALE GENOMIC DNA]</scope>
    <source>
        <strain evidence="14 15">SKay4041</strain>
    </source>
</reference>
<dbReference type="PANTHER" id="PTHR10629">
    <property type="entry name" value="CYTOSINE-SPECIFIC METHYLTRANSFERASE"/>
    <property type="match status" value="1"/>
</dbReference>
<keyword evidence="6" id="KW-0677">Repeat</keyword>
<dbReference type="Proteomes" id="UP000242287">
    <property type="component" value="Unassembled WGS sequence"/>
</dbReference>
<gene>
    <name evidence="14" type="ORF">AMATHDRAFT_5836</name>
</gene>
<dbReference type="SUPFAM" id="SSF53335">
    <property type="entry name" value="S-adenosyl-L-methionine-dependent methyltransferases"/>
    <property type="match status" value="1"/>
</dbReference>
<dbReference type="Gene3D" id="3.40.50.150">
    <property type="entry name" value="Vaccinia Virus protein VP39"/>
    <property type="match status" value="1"/>
</dbReference>
<dbReference type="InterPro" id="IPR001525">
    <property type="entry name" value="C5_MeTfrase"/>
</dbReference>
<keyword evidence="4 10" id="KW-0808">Transferase</keyword>
<keyword evidence="7" id="KW-0238">DNA-binding</keyword>